<protein>
    <submittedName>
        <fullName evidence="4">Stage II sporulation protein D</fullName>
    </submittedName>
</protein>
<evidence type="ECO:0000256" key="1">
    <source>
        <dbReference type="SAM" id="MobiDB-lite"/>
    </source>
</evidence>
<dbReference type="NCBIfam" id="TIGR02870">
    <property type="entry name" value="spore_II_D"/>
    <property type="match status" value="1"/>
</dbReference>
<feature type="region of interest" description="Disordered" evidence="1">
    <location>
        <begin position="61"/>
        <end position="95"/>
    </location>
</feature>
<dbReference type="EMBL" id="JAAAMV010000023">
    <property type="protein sequence ID" value="NBD26748.1"/>
    <property type="molecule type" value="Genomic_DNA"/>
</dbReference>
<organism evidence="4 5">
    <name type="scientific">Paenibacillus glycinis</name>
    <dbReference type="NCBI Taxonomy" id="2697035"/>
    <lineage>
        <taxon>Bacteria</taxon>
        <taxon>Bacillati</taxon>
        <taxon>Bacillota</taxon>
        <taxon>Bacilli</taxon>
        <taxon>Bacillales</taxon>
        <taxon>Paenibacillaceae</taxon>
        <taxon>Paenibacillus</taxon>
    </lineage>
</organism>
<feature type="domain" description="Sporulation stage II protein D amidase enhancer LytB N-terminal" evidence="3">
    <location>
        <begin position="118"/>
        <end position="225"/>
    </location>
</feature>
<dbReference type="PANTHER" id="PTHR30032:SF4">
    <property type="entry name" value="AMIDASE ENHANCER"/>
    <property type="match status" value="1"/>
</dbReference>
<feature type="transmembrane region" description="Helical" evidence="2">
    <location>
        <begin position="21"/>
        <end position="43"/>
    </location>
</feature>
<dbReference type="PANTHER" id="PTHR30032">
    <property type="entry name" value="N-ACETYLMURAMOYL-L-ALANINE AMIDASE-RELATED"/>
    <property type="match status" value="1"/>
</dbReference>
<dbReference type="RefSeq" id="WP_161745767.1">
    <property type="nucleotide sequence ID" value="NZ_JAAAMV010000023.1"/>
</dbReference>
<keyword evidence="5" id="KW-1185">Reference proteome</keyword>
<keyword evidence="2" id="KW-1133">Transmembrane helix</keyword>
<dbReference type="InterPro" id="IPR051922">
    <property type="entry name" value="Bact_Sporulation_Assoc"/>
</dbReference>
<dbReference type="InterPro" id="IPR013693">
    <property type="entry name" value="SpoIID/LytB_N"/>
</dbReference>
<keyword evidence="2" id="KW-0472">Membrane</keyword>
<evidence type="ECO:0000313" key="5">
    <source>
        <dbReference type="Proteomes" id="UP000665561"/>
    </source>
</evidence>
<sequence>MKRAKWKAGRSYRRRFWTRGWWLGFLWGLLLVILVKAIVHYMAPGTTASEGRESIGTIAESAPAERESEVGPPNAASASVPKTPKADIPASSGIDSADKQSKVLSAYDRLWVSVYLTRERQIEKMPIELYVRGVLAGEMPVDFELEALKAQAIAARTYIYRRLLTGDRSGLSGKEQKADVDDTVMNQAYVSIGALLNRWSGTVKEANLRKLNEAVEETKGLIVTYGGEPIQASFFSTSNGYTENASDYWNLDLPYLRSVASPWDKAISPKYEQTVEIGLKDAAAKLGVKTGEIRGMRIVGMTSGDRVKEVKLGGKTFTGREIREKLALASSDFTWSISGNAMTFTTKGYGHGVGMSQWGANGMAKEGATARQILAHYYSGAAVVPASGVLD</sequence>
<dbReference type="InterPro" id="IPR013486">
    <property type="entry name" value="SpoIID/LytB"/>
</dbReference>
<name>A0ABW9XWD9_9BACL</name>
<accession>A0ABW9XWD9</accession>
<gene>
    <name evidence="4" type="primary">spoIID</name>
    <name evidence="4" type="ORF">GT019_22975</name>
</gene>
<dbReference type="Pfam" id="PF08486">
    <property type="entry name" value="SpoIID"/>
    <property type="match status" value="1"/>
</dbReference>
<keyword evidence="2" id="KW-0812">Transmembrane</keyword>
<evidence type="ECO:0000256" key="2">
    <source>
        <dbReference type="SAM" id="Phobius"/>
    </source>
</evidence>
<evidence type="ECO:0000259" key="3">
    <source>
        <dbReference type="Pfam" id="PF08486"/>
    </source>
</evidence>
<reference evidence="4 5" key="1">
    <citation type="submission" date="2020-01" db="EMBL/GenBank/DDBJ databases">
        <title>Paenibacillus soybeanensis sp. nov. isolated from the nodules of soybean (Glycine max(L.) Merr).</title>
        <authorList>
            <person name="Wang H."/>
        </authorList>
    </citation>
    <scope>NUCLEOTIDE SEQUENCE [LARGE SCALE GENOMIC DNA]</scope>
    <source>
        <strain evidence="4 5">T1</strain>
    </source>
</reference>
<comment type="caution">
    <text evidence="4">The sequence shown here is derived from an EMBL/GenBank/DDBJ whole genome shotgun (WGS) entry which is preliminary data.</text>
</comment>
<dbReference type="NCBIfam" id="TIGR02669">
    <property type="entry name" value="SpoIID_LytB"/>
    <property type="match status" value="1"/>
</dbReference>
<evidence type="ECO:0000313" key="4">
    <source>
        <dbReference type="EMBL" id="NBD26748.1"/>
    </source>
</evidence>
<dbReference type="Proteomes" id="UP000665561">
    <property type="component" value="Unassembled WGS sequence"/>
</dbReference>
<dbReference type="InterPro" id="IPR014225">
    <property type="entry name" value="Spore_II_D_firmicutes"/>
</dbReference>
<proteinExistence type="predicted"/>